<dbReference type="SMART" id="SM00363">
    <property type="entry name" value="S4"/>
    <property type="match status" value="1"/>
</dbReference>
<comment type="similarity">
    <text evidence="1 6">Belongs to the pseudouridine synthase RluA family.</text>
</comment>
<accession>A0A4R5Q706</accession>
<dbReference type="EC" id="5.4.99.-" evidence="6"/>
<feature type="domain" description="RNA-binding S4" evidence="7">
    <location>
        <begin position="15"/>
        <end position="74"/>
    </location>
</feature>
<keyword evidence="9" id="KW-1185">Reference proteome</keyword>
<evidence type="ECO:0000259" key="7">
    <source>
        <dbReference type="SMART" id="SM00363"/>
    </source>
</evidence>
<dbReference type="EMBL" id="SMSJ01000129">
    <property type="protein sequence ID" value="TDH58333.1"/>
    <property type="molecule type" value="Genomic_DNA"/>
</dbReference>
<protein>
    <recommendedName>
        <fullName evidence="6">Pseudouridine synthase</fullName>
        <ecNumber evidence="6">5.4.99.-</ecNumber>
    </recommendedName>
</protein>
<dbReference type="PROSITE" id="PS01129">
    <property type="entry name" value="PSI_RLU"/>
    <property type="match status" value="1"/>
</dbReference>
<evidence type="ECO:0000256" key="1">
    <source>
        <dbReference type="ARBA" id="ARBA00010876"/>
    </source>
</evidence>
<dbReference type="InterPro" id="IPR002942">
    <property type="entry name" value="S4_RNA-bd"/>
</dbReference>
<dbReference type="CDD" id="cd02869">
    <property type="entry name" value="PseudoU_synth_RluA_like"/>
    <property type="match status" value="1"/>
</dbReference>
<evidence type="ECO:0000256" key="6">
    <source>
        <dbReference type="RuleBase" id="RU362028"/>
    </source>
</evidence>
<dbReference type="GO" id="GO:0000455">
    <property type="term" value="P:enzyme-directed rRNA pseudouridine synthesis"/>
    <property type="evidence" value="ECO:0007669"/>
    <property type="project" value="UniProtKB-ARBA"/>
</dbReference>
<dbReference type="PANTHER" id="PTHR21600:SF44">
    <property type="entry name" value="RIBOSOMAL LARGE SUBUNIT PSEUDOURIDINE SYNTHASE D"/>
    <property type="match status" value="1"/>
</dbReference>
<dbReference type="InterPro" id="IPR036986">
    <property type="entry name" value="S4_RNA-bd_sf"/>
</dbReference>
<comment type="function">
    <text evidence="6">Responsible for synthesis of pseudouridine from uracil.</text>
</comment>
<evidence type="ECO:0000256" key="5">
    <source>
        <dbReference type="PROSITE-ProRule" id="PRU00182"/>
    </source>
</evidence>
<comment type="catalytic activity">
    <reaction evidence="3">
        <text>uridine(1911/1915/1917) in 23S rRNA = pseudouridine(1911/1915/1917) in 23S rRNA</text>
        <dbReference type="Rhea" id="RHEA:42524"/>
        <dbReference type="Rhea" id="RHEA-COMP:10097"/>
        <dbReference type="Rhea" id="RHEA-COMP:10098"/>
        <dbReference type="ChEBI" id="CHEBI:65314"/>
        <dbReference type="ChEBI" id="CHEBI:65315"/>
        <dbReference type="EC" id="5.4.99.23"/>
    </reaction>
</comment>
<dbReference type="Proteomes" id="UP000295096">
    <property type="component" value="Unassembled WGS sequence"/>
</dbReference>
<dbReference type="Gene3D" id="3.10.290.10">
    <property type="entry name" value="RNA-binding S4 domain"/>
    <property type="match status" value="1"/>
</dbReference>
<feature type="active site" evidence="4">
    <location>
        <position position="141"/>
    </location>
</feature>
<dbReference type="PANTHER" id="PTHR21600">
    <property type="entry name" value="MITOCHONDRIAL RNA PSEUDOURIDINE SYNTHASE"/>
    <property type="match status" value="1"/>
</dbReference>
<dbReference type="InterPro" id="IPR006145">
    <property type="entry name" value="PsdUridine_synth_RsuA/RluA"/>
</dbReference>
<dbReference type="OrthoDB" id="9807829at2"/>
<keyword evidence="2 6" id="KW-0413">Isomerase</keyword>
<organism evidence="8 9">
    <name type="scientific">Dankookia rubra</name>
    <dbReference type="NCBI Taxonomy" id="1442381"/>
    <lineage>
        <taxon>Bacteria</taxon>
        <taxon>Pseudomonadati</taxon>
        <taxon>Pseudomonadota</taxon>
        <taxon>Alphaproteobacteria</taxon>
        <taxon>Acetobacterales</taxon>
        <taxon>Roseomonadaceae</taxon>
        <taxon>Dankookia</taxon>
    </lineage>
</organism>
<dbReference type="Pfam" id="PF01479">
    <property type="entry name" value="S4"/>
    <property type="match status" value="1"/>
</dbReference>
<dbReference type="PROSITE" id="PS50889">
    <property type="entry name" value="S4"/>
    <property type="match status" value="1"/>
</dbReference>
<dbReference type="InterPro" id="IPR006224">
    <property type="entry name" value="PsdUridine_synth_RluA-like_CS"/>
</dbReference>
<dbReference type="RefSeq" id="WP_133292821.1">
    <property type="nucleotide sequence ID" value="NZ_SMSJ01000129.1"/>
</dbReference>
<comment type="catalytic activity">
    <reaction evidence="6">
        <text>a uridine in RNA = a pseudouridine in RNA</text>
        <dbReference type="Rhea" id="RHEA:48348"/>
        <dbReference type="Rhea" id="RHEA-COMP:12068"/>
        <dbReference type="Rhea" id="RHEA-COMP:12069"/>
        <dbReference type="ChEBI" id="CHEBI:65314"/>
        <dbReference type="ChEBI" id="CHEBI:65315"/>
    </reaction>
</comment>
<dbReference type="GO" id="GO:0003723">
    <property type="term" value="F:RNA binding"/>
    <property type="evidence" value="ECO:0007669"/>
    <property type="project" value="UniProtKB-KW"/>
</dbReference>
<reference evidence="8 9" key="1">
    <citation type="journal article" date="2016" name="J. Microbiol.">
        <title>Dankookia rubra gen. nov., sp. nov., an alphaproteobacterium isolated from sediment of a shallow stream.</title>
        <authorList>
            <person name="Kim W.H."/>
            <person name="Kim D.H."/>
            <person name="Kang K."/>
            <person name="Ahn T.Y."/>
        </authorList>
    </citation>
    <scope>NUCLEOTIDE SEQUENCE [LARGE SCALE GENOMIC DNA]</scope>
    <source>
        <strain evidence="8 9">JCM30602</strain>
    </source>
</reference>
<dbReference type="GO" id="GO:0160140">
    <property type="term" value="F:23S rRNA pseudouridine(1911/1915/1917) synthase activity"/>
    <property type="evidence" value="ECO:0007669"/>
    <property type="project" value="UniProtKB-EC"/>
</dbReference>
<dbReference type="SUPFAM" id="SSF55120">
    <property type="entry name" value="Pseudouridine synthase"/>
    <property type="match status" value="1"/>
</dbReference>
<dbReference type="NCBIfam" id="TIGR00005">
    <property type="entry name" value="rluA_subfam"/>
    <property type="match status" value="1"/>
</dbReference>
<dbReference type="Pfam" id="PF00849">
    <property type="entry name" value="PseudoU_synth_2"/>
    <property type="match status" value="1"/>
</dbReference>
<evidence type="ECO:0000313" key="8">
    <source>
        <dbReference type="EMBL" id="TDH58333.1"/>
    </source>
</evidence>
<keyword evidence="5" id="KW-0694">RNA-binding</keyword>
<name>A0A4R5Q706_9PROT</name>
<dbReference type="InterPro" id="IPR050188">
    <property type="entry name" value="RluA_PseudoU_synthase"/>
</dbReference>
<dbReference type="AlphaFoldDB" id="A0A4R5Q706"/>
<sequence>MSITHLTVAEGEADTRLDRWFRRHFPQLTQGALQKMLRTGQVRVDGKRAEANTRLQEGQEVRIPPLPEGPKPVPGRFPVSPEDAQDLERMVIYRDASVMVLDKPHGLAVQGGPGILRNLDAMLDALQFEAEERPRLVHRLDRDTSGVLILGRTAQSAAWLAKAFRGREVEKTYWAVVVPQPELAEGRIELALAKVGGPRGERMVAVDNPEEGQRAITGFRTLDGAKRRAAWLELKPHTGRTHQLRVHCAEGLGTPILGDGKYGGIAAHMDGLPNQLHLHARALRLPHPEGGMLEAAAPLPPHMKETFGFFGFEAPKTPKPRHLAPVSKR</sequence>
<dbReference type="Gene3D" id="3.30.2350.10">
    <property type="entry name" value="Pseudouridine synthase"/>
    <property type="match status" value="1"/>
</dbReference>
<dbReference type="CDD" id="cd00165">
    <property type="entry name" value="S4"/>
    <property type="match status" value="1"/>
</dbReference>
<dbReference type="InterPro" id="IPR020103">
    <property type="entry name" value="PsdUridine_synth_cat_dom_sf"/>
</dbReference>
<proteinExistence type="inferred from homology"/>
<gene>
    <name evidence="8" type="ORF">E2C06_33080</name>
</gene>
<dbReference type="SUPFAM" id="SSF55174">
    <property type="entry name" value="Alpha-L RNA-binding motif"/>
    <property type="match status" value="1"/>
</dbReference>
<evidence type="ECO:0000256" key="2">
    <source>
        <dbReference type="ARBA" id="ARBA00023235"/>
    </source>
</evidence>
<evidence type="ECO:0000256" key="3">
    <source>
        <dbReference type="ARBA" id="ARBA00036882"/>
    </source>
</evidence>
<evidence type="ECO:0000256" key="4">
    <source>
        <dbReference type="PIRSR" id="PIRSR606225-1"/>
    </source>
</evidence>
<dbReference type="InterPro" id="IPR006225">
    <property type="entry name" value="PsdUridine_synth_RluC/D"/>
</dbReference>
<comment type="caution">
    <text evidence="8">The sequence shown here is derived from an EMBL/GenBank/DDBJ whole genome shotgun (WGS) entry which is preliminary data.</text>
</comment>
<evidence type="ECO:0000313" key="9">
    <source>
        <dbReference type="Proteomes" id="UP000295096"/>
    </source>
</evidence>